<reference evidence="7 8" key="1">
    <citation type="journal article" date="2016" name="Front. Microbiol.">
        <title>Genomic Resource of Rice Seed Associated Bacteria.</title>
        <authorList>
            <person name="Midha S."/>
            <person name="Bansal K."/>
            <person name="Sharma S."/>
            <person name="Kumar N."/>
            <person name="Patil P.P."/>
            <person name="Chaudhry V."/>
            <person name="Patil P.B."/>
        </authorList>
    </citation>
    <scope>NUCLEOTIDE SEQUENCE [LARGE SCALE GENOMIC DNA]</scope>
    <source>
        <strain evidence="7 8">NS331</strain>
    </source>
</reference>
<evidence type="ECO:0000256" key="2">
    <source>
        <dbReference type="ARBA" id="ARBA00023015"/>
    </source>
</evidence>
<keyword evidence="2" id="KW-0805">Transcription regulation</keyword>
<evidence type="ECO:0000313" key="8">
    <source>
        <dbReference type="Proteomes" id="UP000072741"/>
    </source>
</evidence>
<dbReference type="GO" id="GO:0003677">
    <property type="term" value="F:DNA binding"/>
    <property type="evidence" value="ECO:0007669"/>
    <property type="project" value="UniProtKB-KW"/>
</dbReference>
<feature type="region of interest" description="Disordered" evidence="5">
    <location>
        <begin position="301"/>
        <end position="321"/>
    </location>
</feature>
<dbReference type="SUPFAM" id="SSF46785">
    <property type="entry name" value="Winged helix' DNA-binding domain"/>
    <property type="match status" value="1"/>
</dbReference>
<evidence type="ECO:0000256" key="1">
    <source>
        <dbReference type="ARBA" id="ARBA00009437"/>
    </source>
</evidence>
<dbReference type="GO" id="GO:0005829">
    <property type="term" value="C:cytosol"/>
    <property type="evidence" value="ECO:0007669"/>
    <property type="project" value="TreeGrafter"/>
</dbReference>
<dbReference type="InterPro" id="IPR050950">
    <property type="entry name" value="HTH-type_LysR_regulators"/>
</dbReference>
<keyword evidence="4" id="KW-0804">Transcription</keyword>
<evidence type="ECO:0000256" key="5">
    <source>
        <dbReference type="SAM" id="MobiDB-lite"/>
    </source>
</evidence>
<dbReference type="Gene3D" id="1.10.10.10">
    <property type="entry name" value="Winged helix-like DNA-binding domain superfamily/Winged helix DNA-binding domain"/>
    <property type="match status" value="1"/>
</dbReference>
<dbReference type="Gene3D" id="3.40.190.290">
    <property type="match status" value="1"/>
</dbReference>
<evidence type="ECO:0000313" key="7">
    <source>
        <dbReference type="EMBL" id="KTT27679.1"/>
    </source>
</evidence>
<dbReference type="InterPro" id="IPR005119">
    <property type="entry name" value="LysR_subst-bd"/>
</dbReference>
<dbReference type="PANTHER" id="PTHR30419:SF30">
    <property type="entry name" value="LYSR FAMILY TRANSCRIPTIONAL REGULATOR"/>
    <property type="match status" value="1"/>
</dbReference>
<keyword evidence="8" id="KW-1185">Reference proteome</keyword>
<dbReference type="OrthoDB" id="8675247at2"/>
<keyword evidence="3" id="KW-0238">DNA-binding</keyword>
<dbReference type="GO" id="GO:0003700">
    <property type="term" value="F:DNA-binding transcription factor activity"/>
    <property type="evidence" value="ECO:0007669"/>
    <property type="project" value="InterPro"/>
</dbReference>
<gene>
    <name evidence="7" type="ORF">NS331_01325</name>
</gene>
<evidence type="ECO:0000259" key="6">
    <source>
        <dbReference type="PROSITE" id="PS50931"/>
    </source>
</evidence>
<evidence type="ECO:0000256" key="3">
    <source>
        <dbReference type="ARBA" id="ARBA00023125"/>
    </source>
</evidence>
<dbReference type="PROSITE" id="PS50931">
    <property type="entry name" value="HTH_LYSR"/>
    <property type="match status" value="1"/>
</dbReference>
<proteinExistence type="inferred from homology"/>
<evidence type="ECO:0000256" key="4">
    <source>
        <dbReference type="ARBA" id="ARBA00023163"/>
    </source>
</evidence>
<dbReference type="InterPro" id="IPR000847">
    <property type="entry name" value="LysR_HTH_N"/>
</dbReference>
<dbReference type="FunFam" id="1.10.10.10:FF:000001">
    <property type="entry name" value="LysR family transcriptional regulator"/>
    <property type="match status" value="1"/>
</dbReference>
<dbReference type="Proteomes" id="UP000072741">
    <property type="component" value="Unassembled WGS sequence"/>
</dbReference>
<protein>
    <submittedName>
        <fullName evidence="7">LysR family transcriptional regulator</fullName>
    </submittedName>
</protein>
<dbReference type="Pfam" id="PF03466">
    <property type="entry name" value="LysR_substrate"/>
    <property type="match status" value="1"/>
</dbReference>
<dbReference type="InterPro" id="IPR036388">
    <property type="entry name" value="WH-like_DNA-bd_sf"/>
</dbReference>
<name>A0A147HC74_9BURK</name>
<accession>A0A147HC74</accession>
<dbReference type="PATRIC" id="fig|433924.3.peg.5056"/>
<dbReference type="EMBL" id="LDSL01000009">
    <property type="protein sequence ID" value="KTT27679.1"/>
    <property type="molecule type" value="Genomic_DNA"/>
</dbReference>
<feature type="domain" description="HTH lysR-type" evidence="6">
    <location>
        <begin position="6"/>
        <end position="63"/>
    </location>
</feature>
<dbReference type="AlphaFoldDB" id="A0A147HC74"/>
<sequence length="321" mass="34308">MPLVRYTLRQLEAFAAVAEQHSFAAAAGRLGLTAQAVSQLVAELEAVLGFRLFDRTTRRVALSSAGQDFLGPAETVLRHVQAADSAAADVRNRAAGLVRVGAPLVLAGTAIPAAIRGYQAQRPRVVVRVKDLPVDQLVDAVQAGDVDLAVGPDRPAGDAVRRDGLFDSRWVLWCAPAHPLARRRQLRWADLQGHALVAAGRDHERSVAQMHANAPEGERVEPVEVVDNISTALGLAAQGLAATLAPAYVGVMALPLGLVMRRVLGPETVRKVCLYQPASRPLSPAAQGFAEHLMQWLPQWPADAAGSSRPPQPARRATVRR</sequence>
<dbReference type="RefSeq" id="WP_058640218.1">
    <property type="nucleotide sequence ID" value="NZ_LDSL01000009.1"/>
</dbReference>
<comment type="similarity">
    <text evidence="1">Belongs to the LysR transcriptional regulatory family.</text>
</comment>
<comment type="caution">
    <text evidence="7">The sequence shown here is derived from an EMBL/GenBank/DDBJ whole genome shotgun (WGS) entry which is preliminary data.</text>
</comment>
<dbReference type="Pfam" id="PF00126">
    <property type="entry name" value="HTH_1"/>
    <property type="match status" value="1"/>
</dbReference>
<dbReference type="InterPro" id="IPR036390">
    <property type="entry name" value="WH_DNA-bd_sf"/>
</dbReference>
<organism evidence="7 8">
    <name type="scientific">Pseudacidovorax intermedius</name>
    <dbReference type="NCBI Taxonomy" id="433924"/>
    <lineage>
        <taxon>Bacteria</taxon>
        <taxon>Pseudomonadati</taxon>
        <taxon>Pseudomonadota</taxon>
        <taxon>Betaproteobacteria</taxon>
        <taxon>Burkholderiales</taxon>
        <taxon>Comamonadaceae</taxon>
        <taxon>Pseudacidovorax</taxon>
    </lineage>
</organism>
<dbReference type="SUPFAM" id="SSF53850">
    <property type="entry name" value="Periplasmic binding protein-like II"/>
    <property type="match status" value="1"/>
</dbReference>
<dbReference type="PANTHER" id="PTHR30419">
    <property type="entry name" value="HTH-TYPE TRANSCRIPTIONAL REGULATOR YBHD"/>
    <property type="match status" value="1"/>
</dbReference>